<protein>
    <submittedName>
        <fullName evidence="1">Uncharacterized protein</fullName>
    </submittedName>
</protein>
<accession>A0A8D9NZ85</accession>
<dbReference type="Proteomes" id="UP000095455">
    <property type="component" value="Unassembled WGS sequence"/>
</dbReference>
<proteinExistence type="predicted"/>
<evidence type="ECO:0000313" key="2">
    <source>
        <dbReference type="Proteomes" id="UP000095455"/>
    </source>
</evidence>
<dbReference type="EMBL" id="CYYK01000001">
    <property type="protein sequence ID" value="CUN38094.1"/>
    <property type="molecule type" value="Genomic_DNA"/>
</dbReference>
<name>A0A8D9NZ85_PARDI</name>
<sequence length="30" mass="3588">MICLSTSIKEKEYLHHKEDIGKCNRLTIRK</sequence>
<comment type="caution">
    <text evidence="1">The sequence shown here is derived from an EMBL/GenBank/DDBJ whole genome shotgun (WGS) entry which is preliminary data.</text>
</comment>
<organism evidence="1 2">
    <name type="scientific">Parabacteroides distasonis</name>
    <dbReference type="NCBI Taxonomy" id="823"/>
    <lineage>
        <taxon>Bacteria</taxon>
        <taxon>Pseudomonadati</taxon>
        <taxon>Bacteroidota</taxon>
        <taxon>Bacteroidia</taxon>
        <taxon>Bacteroidales</taxon>
        <taxon>Tannerellaceae</taxon>
        <taxon>Parabacteroides</taxon>
    </lineage>
</organism>
<gene>
    <name evidence="1" type="ORF">ERS852380_00198</name>
</gene>
<dbReference type="AlphaFoldDB" id="A0A8D9NZ85"/>
<evidence type="ECO:0000313" key="1">
    <source>
        <dbReference type="EMBL" id="CUN38094.1"/>
    </source>
</evidence>
<reference evidence="1 2" key="1">
    <citation type="submission" date="2015-09" db="EMBL/GenBank/DDBJ databases">
        <authorList>
            <consortium name="Pathogen Informatics"/>
        </authorList>
    </citation>
    <scope>NUCLEOTIDE SEQUENCE [LARGE SCALE GENOMIC DNA]</scope>
    <source>
        <strain evidence="1 2">2789STDY5608822</strain>
    </source>
</reference>